<feature type="region of interest" description="Disordered" evidence="5">
    <location>
        <begin position="254"/>
        <end position="287"/>
    </location>
</feature>
<keyword evidence="8" id="KW-1185">Reference proteome</keyword>
<accession>A0A9P8AM69</accession>
<comment type="subcellular location">
    <subcellularLocation>
        <location evidence="1">Membrane</location>
        <topology evidence="1">Multi-pass membrane protein</topology>
    </subcellularLocation>
</comment>
<dbReference type="GO" id="GO:0005351">
    <property type="term" value="F:carbohydrate:proton symporter activity"/>
    <property type="evidence" value="ECO:0007669"/>
    <property type="project" value="TreeGrafter"/>
</dbReference>
<keyword evidence="4 6" id="KW-0472">Membrane</keyword>
<dbReference type="InterPro" id="IPR050360">
    <property type="entry name" value="MFS_Sugar_Transporters"/>
</dbReference>
<reference evidence="7" key="1">
    <citation type="submission" date="2020-11" db="EMBL/GenBank/DDBJ databases">
        <title>Adaptations for nitrogen fixation in a non-lichenized fungal sporocarp promotes dispersal by wood-feeding termites.</title>
        <authorList>
            <consortium name="DOE Joint Genome Institute"/>
            <person name="Koch R.A."/>
            <person name="Yoon G."/>
            <person name="Arayal U."/>
            <person name="Lail K."/>
            <person name="Amirebrahimi M."/>
            <person name="Labutti K."/>
            <person name="Lipzen A."/>
            <person name="Riley R."/>
            <person name="Barry K."/>
            <person name="Henrissat B."/>
            <person name="Grigoriev I.V."/>
            <person name="Herr J.R."/>
            <person name="Aime M.C."/>
        </authorList>
    </citation>
    <scope>NUCLEOTIDE SEQUENCE</scope>
    <source>
        <strain evidence="7">MCA 3950</strain>
    </source>
</reference>
<dbReference type="OrthoDB" id="4142200at2759"/>
<dbReference type="AlphaFoldDB" id="A0A9P8AM69"/>
<dbReference type="SUPFAM" id="SSF103473">
    <property type="entry name" value="MFS general substrate transporter"/>
    <property type="match status" value="1"/>
</dbReference>
<dbReference type="RefSeq" id="XP_043033919.1">
    <property type="nucleotide sequence ID" value="XM_043178520.1"/>
</dbReference>
<evidence type="ECO:0000256" key="5">
    <source>
        <dbReference type="SAM" id="MobiDB-lite"/>
    </source>
</evidence>
<dbReference type="EMBL" id="MU250572">
    <property type="protein sequence ID" value="KAG7440419.1"/>
    <property type="molecule type" value="Genomic_DNA"/>
</dbReference>
<dbReference type="PANTHER" id="PTHR48022:SF37">
    <property type="entry name" value="MAJOR FACILITATOR SUPERFAMILY (MFS) PROFILE DOMAIN-CONTAINING PROTEIN-RELATED"/>
    <property type="match status" value="1"/>
</dbReference>
<feature type="transmembrane region" description="Helical" evidence="6">
    <location>
        <begin position="99"/>
        <end position="120"/>
    </location>
</feature>
<proteinExistence type="predicted"/>
<keyword evidence="3 6" id="KW-1133">Transmembrane helix</keyword>
<evidence type="ECO:0000256" key="2">
    <source>
        <dbReference type="ARBA" id="ARBA00022692"/>
    </source>
</evidence>
<evidence type="ECO:0000313" key="8">
    <source>
        <dbReference type="Proteomes" id="UP000812287"/>
    </source>
</evidence>
<evidence type="ECO:0000256" key="4">
    <source>
        <dbReference type="ARBA" id="ARBA00023136"/>
    </source>
</evidence>
<feature type="compositionally biased region" description="Basic and acidic residues" evidence="5">
    <location>
        <begin position="267"/>
        <end position="287"/>
    </location>
</feature>
<name>A0A9P8AM69_9AGAR</name>
<dbReference type="GeneID" id="66100811"/>
<keyword evidence="2 6" id="KW-0812">Transmembrane</keyword>
<dbReference type="PANTHER" id="PTHR48022">
    <property type="entry name" value="PLASTIDIC GLUCOSE TRANSPORTER 4"/>
    <property type="match status" value="1"/>
</dbReference>
<dbReference type="InterPro" id="IPR005828">
    <property type="entry name" value="MFS_sugar_transport-like"/>
</dbReference>
<dbReference type="Gene3D" id="1.20.1250.20">
    <property type="entry name" value="MFS general substrate transporter like domains"/>
    <property type="match status" value="1"/>
</dbReference>
<feature type="transmembrane region" description="Helical" evidence="6">
    <location>
        <begin position="34"/>
        <end position="53"/>
    </location>
</feature>
<dbReference type="InterPro" id="IPR036259">
    <property type="entry name" value="MFS_trans_sf"/>
</dbReference>
<evidence type="ECO:0000256" key="1">
    <source>
        <dbReference type="ARBA" id="ARBA00004141"/>
    </source>
</evidence>
<sequence>MEDIRADIHKAQDIGGSTWSELFTVPSNFRRLSLGYVLQFSVQMTGVSAIQYYSTTIFTTMGFSSTRILLFQSVNSIIALIGEACCVLWVDHFGRRRPLIVGNVVSGLSFVVGSVLMARYPGSINKLIISCIGPLSWAYPVEIYSTRTRAKATALTSSSSWLSNFFIAEVTPKAFGAIGWKTFLPDISYKVGVPPYQLVTVTVTDEISALCIWAFYPETSGRRLEEMDALFEDSPVFVPGSGYTKVSDRHAAENDLRAGNFIPGELTGRETSGKGDKESAEHYEKRP</sequence>
<evidence type="ECO:0000256" key="6">
    <source>
        <dbReference type="SAM" id="Phobius"/>
    </source>
</evidence>
<evidence type="ECO:0000256" key="3">
    <source>
        <dbReference type="ARBA" id="ARBA00022989"/>
    </source>
</evidence>
<dbReference type="Proteomes" id="UP000812287">
    <property type="component" value="Unassembled WGS sequence"/>
</dbReference>
<protein>
    <submittedName>
        <fullName evidence="7">MFS general substrate transporter</fullName>
    </submittedName>
</protein>
<evidence type="ECO:0000313" key="7">
    <source>
        <dbReference type="EMBL" id="KAG7440419.1"/>
    </source>
</evidence>
<dbReference type="Pfam" id="PF00083">
    <property type="entry name" value="Sugar_tr"/>
    <property type="match status" value="1"/>
</dbReference>
<comment type="caution">
    <text evidence="7">The sequence shown here is derived from an EMBL/GenBank/DDBJ whole genome shotgun (WGS) entry which is preliminary data.</text>
</comment>
<dbReference type="GO" id="GO:0016020">
    <property type="term" value="C:membrane"/>
    <property type="evidence" value="ECO:0007669"/>
    <property type="project" value="UniProtKB-SubCell"/>
</dbReference>
<feature type="transmembrane region" description="Helical" evidence="6">
    <location>
        <begin position="68"/>
        <end position="90"/>
    </location>
</feature>
<gene>
    <name evidence="7" type="ORF">BT62DRAFT_1050679</name>
</gene>
<organism evidence="7 8">
    <name type="scientific">Guyanagaster necrorhizus</name>
    <dbReference type="NCBI Taxonomy" id="856835"/>
    <lineage>
        <taxon>Eukaryota</taxon>
        <taxon>Fungi</taxon>
        <taxon>Dikarya</taxon>
        <taxon>Basidiomycota</taxon>
        <taxon>Agaricomycotina</taxon>
        <taxon>Agaricomycetes</taxon>
        <taxon>Agaricomycetidae</taxon>
        <taxon>Agaricales</taxon>
        <taxon>Marasmiineae</taxon>
        <taxon>Physalacriaceae</taxon>
        <taxon>Guyanagaster</taxon>
    </lineage>
</organism>